<dbReference type="GeneID" id="105447246"/>
<dbReference type="KEGG" id="spu:105447246"/>
<organism evidence="7 8">
    <name type="scientific">Strongylocentrotus purpuratus</name>
    <name type="common">Purple sea urchin</name>
    <dbReference type="NCBI Taxonomy" id="7668"/>
    <lineage>
        <taxon>Eukaryota</taxon>
        <taxon>Metazoa</taxon>
        <taxon>Echinodermata</taxon>
        <taxon>Eleutherozoa</taxon>
        <taxon>Echinozoa</taxon>
        <taxon>Echinoidea</taxon>
        <taxon>Euechinoidea</taxon>
        <taxon>Echinacea</taxon>
        <taxon>Camarodonta</taxon>
        <taxon>Echinidea</taxon>
        <taxon>Strongylocentrotidae</taxon>
        <taxon>Strongylocentrotus</taxon>
    </lineage>
</organism>
<evidence type="ECO:0000256" key="1">
    <source>
        <dbReference type="ARBA" id="ARBA00022603"/>
    </source>
</evidence>
<dbReference type="InterPro" id="IPR003726">
    <property type="entry name" value="HCY_dom"/>
</dbReference>
<dbReference type="RefSeq" id="XP_030851231.1">
    <property type="nucleotide sequence ID" value="XM_030995371.1"/>
</dbReference>
<dbReference type="UniPathway" id="UPA00051">
    <property type="reaction ID" value="UER00083"/>
</dbReference>
<evidence type="ECO:0000256" key="2">
    <source>
        <dbReference type="ARBA" id="ARBA00022679"/>
    </source>
</evidence>
<protein>
    <recommendedName>
        <fullName evidence="6">Hcy-binding domain-containing protein</fullName>
    </recommendedName>
</protein>
<accession>A0A7M7PH23</accession>
<dbReference type="Pfam" id="PF02574">
    <property type="entry name" value="S-methyl_trans"/>
    <property type="match status" value="1"/>
</dbReference>
<evidence type="ECO:0000256" key="4">
    <source>
        <dbReference type="PIRSR" id="PIRSR037505-2"/>
    </source>
</evidence>
<keyword evidence="2 5" id="KW-0808">Transferase</keyword>
<dbReference type="InParanoid" id="A0A7M7PH23"/>
<comment type="cofactor">
    <cofactor evidence="4">
        <name>Zn(2+)</name>
        <dbReference type="ChEBI" id="CHEBI:29105"/>
    </cofactor>
    <text evidence="4">Binds 1 zinc ion per subunit.</text>
</comment>
<feature type="binding site" evidence="4 5">
    <location>
        <position position="304"/>
    </location>
    <ligand>
        <name>Zn(2+)</name>
        <dbReference type="ChEBI" id="CHEBI:29105"/>
    </ligand>
</feature>
<sequence>MPKSKGLMERIKDGETVIVAEGYIFAFEHLGYLKAGPFTPEVVVDHPELVRQMYKDFVRAGSDVVQAFTYYGHRNKFKLVGREDELEKQNRLALKLAREVADETGTLMCGDLSNTFVYQPGNEEAIATTKAMFKEQVEWAVDEGADFIVGETFGHLGEAMLATQAIKEYGKGVPAVITFGTHFSKYSKDGKVLTADDVEFNDALRRLVAAGADVVGFNCMSGPTSMLPLLESASKADIGVPIAALPVPYRTTMEEPNFTTIKDPVSGQRAFYTDLDCLLCSRTDIVKFAERCAQLKIPYVGLCCGNSPHYTRTLAETLGRVTEASKYSPDMSLHGFYGTNAGKVNTYYTKMTQDLPATKAMTAKE</sequence>
<dbReference type="SUPFAM" id="SSF82282">
    <property type="entry name" value="Homocysteine S-methyltransferase"/>
    <property type="match status" value="1"/>
</dbReference>
<dbReference type="OMA" id="NICNTTM"/>
<dbReference type="OrthoDB" id="261426at2759"/>
<name>A0A7M7PH23_STRPU</name>
<dbReference type="PROSITE" id="PS50970">
    <property type="entry name" value="HCY"/>
    <property type="match status" value="1"/>
</dbReference>
<dbReference type="InterPro" id="IPR036589">
    <property type="entry name" value="HCY_dom_sf"/>
</dbReference>
<feature type="binding site" evidence="4 5">
    <location>
        <position position="303"/>
    </location>
    <ligand>
        <name>Zn(2+)</name>
        <dbReference type="ChEBI" id="CHEBI:29105"/>
    </ligand>
</feature>
<keyword evidence="8" id="KW-1185">Reference proteome</keyword>
<dbReference type="InterPro" id="IPR017226">
    <property type="entry name" value="BHMT-like"/>
</dbReference>
<dbReference type="GO" id="GO:0008270">
    <property type="term" value="F:zinc ion binding"/>
    <property type="evidence" value="ECO:0007669"/>
    <property type="project" value="InterPro"/>
</dbReference>
<dbReference type="GO" id="GO:0009086">
    <property type="term" value="P:methionine biosynthetic process"/>
    <property type="evidence" value="ECO:0007669"/>
    <property type="project" value="InterPro"/>
</dbReference>
<reference evidence="8" key="1">
    <citation type="submission" date="2015-02" db="EMBL/GenBank/DDBJ databases">
        <title>Genome sequencing for Strongylocentrotus purpuratus.</title>
        <authorList>
            <person name="Murali S."/>
            <person name="Liu Y."/>
            <person name="Vee V."/>
            <person name="English A."/>
            <person name="Wang M."/>
            <person name="Skinner E."/>
            <person name="Han Y."/>
            <person name="Muzny D.M."/>
            <person name="Worley K.C."/>
            <person name="Gibbs R.A."/>
        </authorList>
    </citation>
    <scope>NUCLEOTIDE SEQUENCE</scope>
</reference>
<evidence type="ECO:0000256" key="3">
    <source>
        <dbReference type="ARBA" id="ARBA00034478"/>
    </source>
</evidence>
<evidence type="ECO:0000313" key="7">
    <source>
        <dbReference type="EnsemblMetazoa" id="XP_030851231"/>
    </source>
</evidence>
<keyword evidence="4 5" id="KW-0862">Zinc</keyword>
<keyword evidence="1 5" id="KW-0489">Methyltransferase</keyword>
<dbReference type="PIRSF" id="PIRSF037505">
    <property type="entry name" value="Betaine_HMT"/>
    <property type="match status" value="1"/>
</dbReference>
<dbReference type="GO" id="GO:0008168">
    <property type="term" value="F:methyltransferase activity"/>
    <property type="evidence" value="ECO:0007669"/>
    <property type="project" value="UniProtKB-UniRule"/>
</dbReference>
<evidence type="ECO:0000313" key="8">
    <source>
        <dbReference type="Proteomes" id="UP000007110"/>
    </source>
</evidence>
<feature type="domain" description="Hcy-binding" evidence="6">
    <location>
        <begin position="5"/>
        <end position="318"/>
    </location>
</feature>
<evidence type="ECO:0000256" key="5">
    <source>
        <dbReference type="PROSITE-ProRule" id="PRU00333"/>
    </source>
</evidence>
<dbReference type="Gene3D" id="3.20.20.330">
    <property type="entry name" value="Homocysteine-binding-like domain"/>
    <property type="match status" value="1"/>
</dbReference>
<dbReference type="Proteomes" id="UP000007110">
    <property type="component" value="Unassembled WGS sequence"/>
</dbReference>
<dbReference type="GO" id="GO:0032259">
    <property type="term" value="P:methylation"/>
    <property type="evidence" value="ECO:0007669"/>
    <property type="project" value="UniProtKB-KW"/>
</dbReference>
<proteinExistence type="predicted"/>
<comment type="pathway">
    <text evidence="3">Amino-acid biosynthesis; L-methionine biosynthesis via de novo pathway.</text>
</comment>
<reference evidence="7" key="2">
    <citation type="submission" date="2021-01" db="UniProtKB">
        <authorList>
            <consortium name="EnsemblMetazoa"/>
        </authorList>
    </citation>
    <scope>IDENTIFICATION</scope>
</reference>
<dbReference type="PANTHER" id="PTHR11103">
    <property type="entry name" value="SLR1189 PROTEIN"/>
    <property type="match status" value="1"/>
</dbReference>
<dbReference type="PANTHER" id="PTHR11103:SF18">
    <property type="entry name" value="SLR1189 PROTEIN"/>
    <property type="match status" value="1"/>
</dbReference>
<keyword evidence="4 5" id="KW-0479">Metal-binding</keyword>
<dbReference type="AlphaFoldDB" id="A0A7M7PH23"/>
<dbReference type="EnsemblMetazoa" id="XM_030995371">
    <property type="protein sequence ID" value="XP_030851231"/>
    <property type="gene ID" value="LOC105447246"/>
</dbReference>
<evidence type="ECO:0000259" key="6">
    <source>
        <dbReference type="PROSITE" id="PS50970"/>
    </source>
</evidence>
<feature type="binding site" evidence="4 5">
    <location>
        <position position="219"/>
    </location>
    <ligand>
        <name>Zn(2+)</name>
        <dbReference type="ChEBI" id="CHEBI:29105"/>
    </ligand>
</feature>